<protein>
    <recommendedName>
        <fullName evidence="3">DUF5667 domain-containing protein</fullName>
    </recommendedName>
</protein>
<reference evidence="1 2" key="1">
    <citation type="journal article" date="2016" name="Nat. Commun.">
        <title>Thousands of microbial genomes shed light on interconnected biogeochemical processes in an aquifer system.</title>
        <authorList>
            <person name="Anantharaman K."/>
            <person name="Brown C.T."/>
            <person name="Hug L.A."/>
            <person name="Sharon I."/>
            <person name="Castelle C.J."/>
            <person name="Probst A.J."/>
            <person name="Thomas B.C."/>
            <person name="Singh A."/>
            <person name="Wilkins M.J."/>
            <person name="Karaoz U."/>
            <person name="Brodie E.L."/>
            <person name="Williams K.H."/>
            <person name="Hubbard S.S."/>
            <person name="Banfield J.F."/>
        </authorList>
    </citation>
    <scope>NUCLEOTIDE SEQUENCE [LARGE SCALE GENOMIC DNA]</scope>
</reference>
<organism evidence="1 2">
    <name type="scientific">Candidatus Portnoybacteria bacterium RBG_19FT_COMBO_36_7</name>
    <dbReference type="NCBI Taxonomy" id="1801992"/>
    <lineage>
        <taxon>Bacteria</taxon>
        <taxon>Candidatus Portnoyibacteriota</taxon>
    </lineage>
</organism>
<evidence type="ECO:0000313" key="2">
    <source>
        <dbReference type="Proteomes" id="UP000179099"/>
    </source>
</evidence>
<evidence type="ECO:0000313" key="1">
    <source>
        <dbReference type="EMBL" id="OGZ33473.1"/>
    </source>
</evidence>
<proteinExistence type="predicted"/>
<gene>
    <name evidence="1" type="ORF">A2Y98_03030</name>
</gene>
<dbReference type="STRING" id="1801992.A2Y98_03030"/>
<dbReference type="EMBL" id="MHMW01000029">
    <property type="protein sequence ID" value="OGZ33473.1"/>
    <property type="molecule type" value="Genomic_DNA"/>
</dbReference>
<comment type="caution">
    <text evidence="1">The sequence shown here is derived from an EMBL/GenBank/DDBJ whole genome shotgun (WGS) entry which is preliminary data.</text>
</comment>
<sequence length="268" mass="31132">MINFLKRKIKEYLWRKMMKRYFKPNEDFLNSCRNAFINKICREISSAGESRFYLFVMWLKFSLAIFLGLAFLGSGAAVYADKANVDCGHPLYNLKRAVEAVRIELAVSEQLPVLHTQLAQRRLDEIKKIELETALTAEEVTTKIEDILDTATTTESTTTTTKKITTQKKTEEKIEEEKNRQELMANLRNQMRQEVSSVIEQIEKKQIGIDSIKELCQSVSQIMKGDEETDGDETEESHTQRWSRFQRNCGEFMQVELKNNQNINNGQR</sequence>
<name>A0A1G2F656_9BACT</name>
<dbReference type="Proteomes" id="UP000179099">
    <property type="component" value="Unassembled WGS sequence"/>
</dbReference>
<accession>A0A1G2F656</accession>
<evidence type="ECO:0008006" key="3">
    <source>
        <dbReference type="Google" id="ProtNLM"/>
    </source>
</evidence>
<dbReference type="AlphaFoldDB" id="A0A1G2F656"/>